<reference evidence="1 2" key="1">
    <citation type="journal article" date="2012" name="J. Bacteriol.">
        <title>Genome Sequence of Idiomarina xiamenensis Type Strain 10-D-4.</title>
        <authorList>
            <person name="Lai Q."/>
            <person name="Wang L."/>
            <person name="Wang W."/>
            <person name="Shao Z."/>
        </authorList>
    </citation>
    <scope>NUCLEOTIDE SEQUENCE [LARGE SCALE GENOMIC DNA]</scope>
    <source>
        <strain evidence="1 2">10-D-4</strain>
    </source>
</reference>
<dbReference type="EMBL" id="AMRG01000006">
    <property type="protein sequence ID" value="EKE84236.1"/>
    <property type="molecule type" value="Genomic_DNA"/>
</dbReference>
<evidence type="ECO:0000313" key="1">
    <source>
        <dbReference type="EMBL" id="EKE84236.1"/>
    </source>
</evidence>
<dbReference type="RefSeq" id="WP_008488375.1">
    <property type="nucleotide sequence ID" value="NZ_AMRG01000006.1"/>
</dbReference>
<accession>K2JLA3</accession>
<keyword evidence="2" id="KW-1185">Reference proteome</keyword>
<dbReference type="Proteomes" id="UP000014115">
    <property type="component" value="Unassembled WGS sequence"/>
</dbReference>
<sequence length="118" mass="12714">MTMTVSANACVTCGACCASYRVSFYWAEGDDAPAGVVPHQLTEKLNDFRRCMQGTNSATPRCVALQGDVGQAVSCAIYENRPTPCRDFDISWQGSNDACDRARAKYGLAPLINIVQVA</sequence>
<dbReference type="InterPro" id="IPR005358">
    <property type="entry name" value="Puta_zinc/iron-chelating_dom"/>
</dbReference>
<protein>
    <submittedName>
        <fullName evidence="1">Putative Fe-S oxidoreductase</fullName>
    </submittedName>
</protein>
<comment type="caution">
    <text evidence="1">The sequence shown here is derived from an EMBL/GenBank/DDBJ whole genome shotgun (WGS) entry which is preliminary data.</text>
</comment>
<name>K2JLA3_9GAMM</name>
<evidence type="ECO:0000313" key="2">
    <source>
        <dbReference type="Proteomes" id="UP000014115"/>
    </source>
</evidence>
<dbReference type="AlphaFoldDB" id="K2JLA3"/>
<proteinExistence type="predicted"/>
<dbReference type="eggNOG" id="COG0727">
    <property type="taxonomic scope" value="Bacteria"/>
</dbReference>
<organism evidence="1 2">
    <name type="scientific">Idiomarina xiamenensis 10-D-4</name>
    <dbReference type="NCBI Taxonomy" id="740709"/>
    <lineage>
        <taxon>Bacteria</taxon>
        <taxon>Pseudomonadati</taxon>
        <taxon>Pseudomonadota</taxon>
        <taxon>Gammaproteobacteria</taxon>
        <taxon>Alteromonadales</taxon>
        <taxon>Idiomarinaceae</taxon>
        <taxon>Idiomarina</taxon>
    </lineage>
</organism>
<dbReference type="PATRIC" id="fig|740709.3.peg.1240"/>
<dbReference type="Pfam" id="PF03692">
    <property type="entry name" value="CxxCxxCC"/>
    <property type="match status" value="1"/>
</dbReference>
<gene>
    <name evidence="1" type="ORF">A10D4_06071</name>
</gene>
<dbReference type="STRING" id="740709.A10D4_06071"/>